<dbReference type="Proteomes" id="UP001174748">
    <property type="component" value="Unassembled WGS sequence"/>
</dbReference>
<dbReference type="EMBL" id="JARTLO010000041">
    <property type="protein sequence ID" value="MDK4768747.1"/>
    <property type="molecule type" value="Genomic_DNA"/>
</dbReference>
<dbReference type="PANTHER" id="PTHR47495">
    <property type="entry name" value="ALDEHYDE DEHYDROGENASE"/>
    <property type="match status" value="1"/>
</dbReference>
<evidence type="ECO:0000313" key="1">
    <source>
        <dbReference type="EMBL" id="MDK4768747.1"/>
    </source>
</evidence>
<protein>
    <submittedName>
        <fullName evidence="1">Uncharacterized protein</fullName>
    </submittedName>
</protein>
<organism evidence="1 3">
    <name type="scientific">Serratia nevei</name>
    <dbReference type="NCBI Taxonomy" id="2703794"/>
    <lineage>
        <taxon>Bacteria</taxon>
        <taxon>Pseudomonadati</taxon>
        <taxon>Pseudomonadota</taxon>
        <taxon>Gammaproteobacteria</taxon>
        <taxon>Enterobacterales</taxon>
        <taxon>Yersiniaceae</taxon>
        <taxon>Serratia</taxon>
    </lineage>
</organism>
<dbReference type="Proteomes" id="UP001173597">
    <property type="component" value="Unassembled WGS sequence"/>
</dbReference>
<dbReference type="PANTHER" id="PTHR47495:SF1">
    <property type="entry name" value="BLL3820 PROTEIN"/>
    <property type="match status" value="1"/>
</dbReference>
<dbReference type="Gene3D" id="3.30.365.10">
    <property type="entry name" value="Aldehyde oxidase/xanthine dehydrogenase, molybdopterin binding domain"/>
    <property type="match status" value="1"/>
</dbReference>
<evidence type="ECO:0000313" key="2">
    <source>
        <dbReference type="EMBL" id="MDK5173073.1"/>
    </source>
</evidence>
<dbReference type="EMBL" id="JARTOI010000051">
    <property type="protein sequence ID" value="MDK5173073.1"/>
    <property type="molecule type" value="Genomic_DNA"/>
</dbReference>
<comment type="caution">
    <text evidence="1">The sequence shown here is derived from an EMBL/GenBank/DDBJ whole genome shotgun (WGS) entry which is preliminary data.</text>
</comment>
<dbReference type="SUPFAM" id="SSF56003">
    <property type="entry name" value="Molybdenum cofactor-binding domain"/>
    <property type="match status" value="1"/>
</dbReference>
<gene>
    <name evidence="1" type="ORF">P9854_23515</name>
    <name evidence="2" type="ORF">P9921_21680</name>
</gene>
<dbReference type="GO" id="GO:0016491">
    <property type="term" value="F:oxidoreductase activity"/>
    <property type="evidence" value="ECO:0007669"/>
    <property type="project" value="InterPro"/>
</dbReference>
<dbReference type="InterPro" id="IPR037165">
    <property type="entry name" value="AldOxase/xan_DH_Mopterin-bd_sf"/>
</dbReference>
<dbReference type="InterPro" id="IPR052516">
    <property type="entry name" value="N-heterocyclic_Hydroxylase"/>
</dbReference>
<reference evidence="1" key="1">
    <citation type="submission" date="2023-01" db="EMBL/GenBank/DDBJ databases">
        <title>Genomic dissection of endemic carbapenem resistance: metallo-beta-lactamase gene dissemination through clonal, plasmid and integron transfer pathways.</title>
        <authorList>
            <person name="Macesic N."/>
        </authorList>
    </citation>
    <scope>NUCLEOTIDE SEQUENCE</scope>
    <source>
        <strain evidence="2">CPO382</strain>
        <strain evidence="1">CPO573</strain>
    </source>
</reference>
<name>A0AAW6XE24_9GAMM</name>
<dbReference type="AlphaFoldDB" id="A0AAW6XE24"/>
<accession>A0AAW6XE24</accession>
<keyword evidence="4" id="KW-1185">Reference proteome</keyword>
<evidence type="ECO:0000313" key="4">
    <source>
        <dbReference type="Proteomes" id="UP001174748"/>
    </source>
</evidence>
<proteinExistence type="predicted"/>
<sequence length="90" mass="10055">MRGVSALPNVFAHESWIDELAWRAGEDPIAFRLRYLNDPRAVALIEALIRQANWQDGPASIARAATFTRRFPIPPLPAPATTICRRCTPT</sequence>
<evidence type="ECO:0000313" key="3">
    <source>
        <dbReference type="Proteomes" id="UP001173597"/>
    </source>
</evidence>